<keyword evidence="5 10" id="KW-0159">Chromosome partition</keyword>
<dbReference type="Gene3D" id="1.10.443.10">
    <property type="entry name" value="Intergrase catalytic core"/>
    <property type="match status" value="1"/>
</dbReference>
<keyword evidence="6 10" id="KW-0229">DNA integration</keyword>
<protein>
    <recommendedName>
        <fullName evidence="10">Tyrosine recombinase XerC</fullName>
    </recommendedName>
</protein>
<dbReference type="InterPro" id="IPR011010">
    <property type="entry name" value="DNA_brk_join_enz"/>
</dbReference>
<evidence type="ECO:0000259" key="12">
    <source>
        <dbReference type="PROSITE" id="PS51900"/>
    </source>
</evidence>
<dbReference type="NCBIfam" id="TIGR02225">
    <property type="entry name" value="recomb_XerD"/>
    <property type="match status" value="1"/>
</dbReference>
<organism evidence="13 14">
    <name type="scientific">Aquirufa echingensis</name>
    <dbReference type="NCBI Taxonomy" id="3096516"/>
    <lineage>
        <taxon>Bacteria</taxon>
        <taxon>Pseudomonadati</taxon>
        <taxon>Bacteroidota</taxon>
        <taxon>Cytophagia</taxon>
        <taxon>Cytophagales</taxon>
        <taxon>Flectobacillaceae</taxon>
        <taxon>Aquirufa</taxon>
    </lineage>
</organism>
<evidence type="ECO:0000256" key="3">
    <source>
        <dbReference type="ARBA" id="ARBA00022490"/>
    </source>
</evidence>
<dbReference type="Gene3D" id="1.10.150.130">
    <property type="match status" value="1"/>
</dbReference>
<keyword evidence="7 10" id="KW-0238">DNA-binding</keyword>
<dbReference type="InterPro" id="IPR002104">
    <property type="entry name" value="Integrase_catalytic"/>
</dbReference>
<feature type="active site" evidence="10">
    <location>
        <position position="245"/>
    </location>
</feature>
<name>A0ABW6D3G3_9BACT</name>
<dbReference type="PANTHER" id="PTHR30349:SF81">
    <property type="entry name" value="TYROSINE RECOMBINASE XERC"/>
    <property type="match status" value="1"/>
</dbReference>
<evidence type="ECO:0000256" key="7">
    <source>
        <dbReference type="ARBA" id="ARBA00023125"/>
    </source>
</evidence>
<dbReference type="InterPro" id="IPR044068">
    <property type="entry name" value="CB"/>
</dbReference>
<reference evidence="13 14" key="1">
    <citation type="submission" date="2024-03" db="EMBL/GenBank/DDBJ databases">
        <title>Aquirufa genome sequencing.</title>
        <authorList>
            <person name="Pitt A."/>
            <person name="Hahn M.W."/>
        </authorList>
    </citation>
    <scope>NUCLEOTIDE SEQUENCE [LARGE SCALE GENOMIC DNA]</scope>
    <source>
        <strain evidence="13 14">PLAD-142S6K</strain>
    </source>
</reference>
<dbReference type="InterPro" id="IPR050090">
    <property type="entry name" value="Tyrosine_recombinase_XerCD"/>
</dbReference>
<dbReference type="InterPro" id="IPR013762">
    <property type="entry name" value="Integrase-like_cat_sf"/>
</dbReference>
<comment type="subunit">
    <text evidence="10">Forms a cyclic heterotetrameric complex composed of two molecules of XerC and two molecules of XerD.</text>
</comment>
<comment type="subcellular location">
    <subcellularLocation>
        <location evidence="1 10">Cytoplasm</location>
    </subcellularLocation>
</comment>
<dbReference type="PROSITE" id="PS51900">
    <property type="entry name" value="CB"/>
    <property type="match status" value="1"/>
</dbReference>
<evidence type="ECO:0000256" key="5">
    <source>
        <dbReference type="ARBA" id="ARBA00022829"/>
    </source>
</evidence>
<comment type="caution">
    <text evidence="13">The sequence shown here is derived from an EMBL/GenBank/DDBJ whole genome shotgun (WGS) entry which is preliminary data.</text>
</comment>
<proteinExistence type="inferred from homology"/>
<dbReference type="HAMAP" id="MF_01808">
    <property type="entry name" value="Recomb_XerC_XerD"/>
    <property type="match status" value="1"/>
</dbReference>
<feature type="active site" evidence="10">
    <location>
        <position position="173"/>
    </location>
</feature>
<dbReference type="EMBL" id="JBBKYA010000006">
    <property type="protein sequence ID" value="MFD3276938.1"/>
    <property type="molecule type" value="Genomic_DNA"/>
</dbReference>
<evidence type="ECO:0000256" key="6">
    <source>
        <dbReference type="ARBA" id="ARBA00022908"/>
    </source>
</evidence>
<evidence type="ECO:0000256" key="10">
    <source>
        <dbReference type="HAMAP-Rule" id="MF_01808"/>
    </source>
</evidence>
<keyword evidence="4 10" id="KW-0132">Cell division</keyword>
<evidence type="ECO:0000256" key="4">
    <source>
        <dbReference type="ARBA" id="ARBA00022618"/>
    </source>
</evidence>
<dbReference type="InterPro" id="IPR011932">
    <property type="entry name" value="Recomb_XerD"/>
</dbReference>
<dbReference type="InterPro" id="IPR023009">
    <property type="entry name" value="Tyrosine_recombinase_XerC/XerD"/>
</dbReference>
<dbReference type="NCBIfam" id="NF001399">
    <property type="entry name" value="PRK00283.1"/>
    <property type="match status" value="1"/>
</dbReference>
<keyword evidence="8 10" id="KW-0233">DNA recombination</keyword>
<keyword evidence="14" id="KW-1185">Reference proteome</keyword>
<feature type="active site" description="O-(3'-phospho-DNA)-tyrosine intermediate" evidence="10">
    <location>
        <position position="280"/>
    </location>
</feature>
<evidence type="ECO:0000256" key="1">
    <source>
        <dbReference type="ARBA" id="ARBA00004496"/>
    </source>
</evidence>
<feature type="active site" evidence="10">
    <location>
        <position position="248"/>
    </location>
</feature>
<feature type="domain" description="Core-binding (CB)" evidence="12">
    <location>
        <begin position="1"/>
        <end position="88"/>
    </location>
</feature>
<dbReference type="SUPFAM" id="SSF47823">
    <property type="entry name" value="lambda integrase-like, N-terminal domain"/>
    <property type="match status" value="1"/>
</dbReference>
<dbReference type="PROSITE" id="PS51898">
    <property type="entry name" value="TYR_RECOMBINASE"/>
    <property type="match status" value="1"/>
</dbReference>
<feature type="active site" evidence="10">
    <location>
        <position position="271"/>
    </location>
</feature>
<dbReference type="Proteomes" id="UP001598114">
    <property type="component" value="Unassembled WGS sequence"/>
</dbReference>
<evidence type="ECO:0000256" key="9">
    <source>
        <dbReference type="ARBA" id="ARBA00023306"/>
    </source>
</evidence>
<dbReference type="SUPFAM" id="SSF56349">
    <property type="entry name" value="DNA breaking-rejoining enzymes"/>
    <property type="match status" value="1"/>
</dbReference>
<keyword evidence="9 10" id="KW-0131">Cell cycle</keyword>
<evidence type="ECO:0000313" key="13">
    <source>
        <dbReference type="EMBL" id="MFD3276938.1"/>
    </source>
</evidence>
<dbReference type="CDD" id="cd00798">
    <property type="entry name" value="INT_XerDC_C"/>
    <property type="match status" value="1"/>
</dbReference>
<dbReference type="Pfam" id="PF02899">
    <property type="entry name" value="Phage_int_SAM_1"/>
    <property type="match status" value="1"/>
</dbReference>
<comment type="similarity">
    <text evidence="10">Belongs to the 'phage' integrase family. XerC subfamily.</text>
</comment>
<sequence>MWSTEIQAFGNYLKIERGLSAHSLDGYVRDVQKFATFMADSPHHDLSPIELEENHILDFFKVLHDLGIEASSQARCLSGLRSFFQYLCLENPDFRDPSVHIKSPQKGRHLPDTLSFDEIELILESNDMSNAQGIRNRAMLEFLYGAGLRVSELVNLKISDIYTDLGLIKVRGKGDKERLVPAGRDAFHYLKLYQEEVRAHMDVKKEAQNIVFLNRRGAALSRVMVFIICKDLAAKAGIEKTISPHTFRHSFATHLIEGGADLRAVQEMLGHESILTTEIYTHLDRAYLSQMVHDFHPLNKSQLNNNHKFID</sequence>
<feature type="active site" evidence="10">
    <location>
        <position position="149"/>
    </location>
</feature>
<gene>
    <name evidence="13" type="primary">xerD</name>
    <name evidence="10" type="synonym">xerC</name>
    <name evidence="13" type="ORF">SKC38_11930</name>
</gene>
<evidence type="ECO:0000256" key="8">
    <source>
        <dbReference type="ARBA" id="ARBA00023172"/>
    </source>
</evidence>
<feature type="domain" description="Tyr recombinase" evidence="11">
    <location>
        <begin position="109"/>
        <end position="293"/>
    </location>
</feature>
<accession>A0ABW6D3G3</accession>
<dbReference type="PANTHER" id="PTHR30349">
    <property type="entry name" value="PHAGE INTEGRASE-RELATED"/>
    <property type="match status" value="1"/>
</dbReference>
<evidence type="ECO:0000256" key="2">
    <source>
        <dbReference type="ARBA" id="ARBA00010450"/>
    </source>
</evidence>
<dbReference type="RefSeq" id="WP_377977407.1">
    <property type="nucleotide sequence ID" value="NZ_JBBKYA010000006.1"/>
</dbReference>
<evidence type="ECO:0000259" key="11">
    <source>
        <dbReference type="PROSITE" id="PS51898"/>
    </source>
</evidence>
<dbReference type="InterPro" id="IPR004107">
    <property type="entry name" value="Integrase_SAM-like_N"/>
</dbReference>
<dbReference type="InterPro" id="IPR010998">
    <property type="entry name" value="Integrase_recombinase_N"/>
</dbReference>
<evidence type="ECO:0000313" key="14">
    <source>
        <dbReference type="Proteomes" id="UP001598114"/>
    </source>
</evidence>
<dbReference type="Pfam" id="PF00589">
    <property type="entry name" value="Phage_integrase"/>
    <property type="match status" value="1"/>
</dbReference>
<keyword evidence="3 10" id="KW-0963">Cytoplasm</keyword>
<comment type="function">
    <text evidence="10">Site-specific tyrosine recombinase, which acts by catalyzing the cutting and rejoining of the recombining DNA molecules. The XerC-XerD complex is essential to convert dimers of the bacterial chromosome into monomers to permit their segregation at cell division. It also contributes to the segregational stability of plasmids.</text>
</comment>
<comment type="similarity">
    <text evidence="2">Belongs to the 'phage' integrase family. XerD subfamily.</text>
</comment>